<reference evidence="2 3" key="1">
    <citation type="journal article" date="2019" name="Int. J. Syst. Evol. Microbiol.">
        <title>The Global Catalogue of Microorganisms (GCM) 10K type strain sequencing project: providing services to taxonomists for standard genome sequencing and annotation.</title>
        <authorList>
            <consortium name="The Broad Institute Genomics Platform"/>
            <consortium name="The Broad Institute Genome Sequencing Center for Infectious Disease"/>
            <person name="Wu L."/>
            <person name="Ma J."/>
        </authorList>
    </citation>
    <scope>NUCLEOTIDE SEQUENCE [LARGE SCALE GENOMIC DNA]</scope>
    <source>
        <strain evidence="2 3">NBRC 111368</strain>
    </source>
</reference>
<dbReference type="AlphaFoldDB" id="A0ABD5S3R5"/>
<dbReference type="SUPFAM" id="SSF48264">
    <property type="entry name" value="Cytochrome P450"/>
    <property type="match status" value="1"/>
</dbReference>
<evidence type="ECO:0000313" key="2">
    <source>
        <dbReference type="EMBL" id="MFC6725913.1"/>
    </source>
</evidence>
<evidence type="ECO:0000256" key="1">
    <source>
        <dbReference type="SAM" id="MobiDB-lite"/>
    </source>
</evidence>
<feature type="region of interest" description="Disordered" evidence="1">
    <location>
        <begin position="1"/>
        <end position="25"/>
    </location>
</feature>
<dbReference type="EMBL" id="JBHSWU010000775">
    <property type="protein sequence ID" value="MFC6725913.1"/>
    <property type="molecule type" value="Genomic_DNA"/>
</dbReference>
<gene>
    <name evidence="2" type="ORF">ACFQE1_16380</name>
</gene>
<dbReference type="Gene3D" id="1.10.630.10">
    <property type="entry name" value="Cytochrome P450"/>
    <property type="match status" value="1"/>
</dbReference>
<accession>A0ABD5S3R5</accession>
<dbReference type="Proteomes" id="UP001596328">
    <property type="component" value="Unassembled WGS sequence"/>
</dbReference>
<feature type="compositionally biased region" description="Basic and acidic residues" evidence="1">
    <location>
        <begin position="1"/>
        <end position="13"/>
    </location>
</feature>
<keyword evidence="3" id="KW-1185">Reference proteome</keyword>
<evidence type="ECO:0000313" key="3">
    <source>
        <dbReference type="Proteomes" id="UP001596328"/>
    </source>
</evidence>
<dbReference type="PANTHER" id="PTHR24301:SF2">
    <property type="entry name" value="THROMBOXANE-A SYNTHASE"/>
    <property type="match status" value="1"/>
</dbReference>
<dbReference type="InterPro" id="IPR001128">
    <property type="entry name" value="Cyt_P450"/>
</dbReference>
<proteinExistence type="predicted"/>
<comment type="caution">
    <text evidence="2">The sequence shown here is derived from an EMBL/GenBank/DDBJ whole genome shotgun (WGS) entry which is preliminary data.</text>
</comment>
<name>A0ABD5S3R5_9EURY</name>
<protein>
    <submittedName>
        <fullName evidence="2">Cytochrome P450</fullName>
    </submittedName>
</protein>
<sequence length="214" mass="23586">MSLSPLRRDRTDDEPPGPPELPGLGSTVAFLRDPLAFTTRCAREYGPVTSYTVGGRTFYQIDDPADIEDVLVRRNELFAKGELFQEMLNRVVGDGLLTSEGAFWRRQRHLVQPTFTPERLAAYGEVMTGAAEATAARWSDGETRDVHADMSELTLKIVASALFGVEIEDQTDVVGDALDVVMARSEGVMLDLLPEWSPTPGNRRYNRAVAALDA</sequence>
<dbReference type="Pfam" id="PF00067">
    <property type="entry name" value="p450"/>
    <property type="match status" value="1"/>
</dbReference>
<dbReference type="PANTHER" id="PTHR24301">
    <property type="entry name" value="THROMBOXANE-A SYNTHASE"/>
    <property type="match status" value="1"/>
</dbReference>
<feature type="non-terminal residue" evidence="2">
    <location>
        <position position="214"/>
    </location>
</feature>
<organism evidence="2 3">
    <name type="scientific">Halobium palmae</name>
    <dbReference type="NCBI Taxonomy" id="1776492"/>
    <lineage>
        <taxon>Archaea</taxon>
        <taxon>Methanobacteriati</taxon>
        <taxon>Methanobacteriota</taxon>
        <taxon>Stenosarchaea group</taxon>
        <taxon>Halobacteria</taxon>
        <taxon>Halobacteriales</taxon>
        <taxon>Haloferacaceae</taxon>
        <taxon>Halobium</taxon>
    </lineage>
</organism>
<dbReference type="InterPro" id="IPR036396">
    <property type="entry name" value="Cyt_P450_sf"/>
</dbReference>